<accession>A0AAI8FLQ5</accession>
<dbReference type="AlphaFoldDB" id="A0AAI8FLQ5"/>
<protein>
    <submittedName>
        <fullName evidence="1">Lipoprotein</fullName>
    </submittedName>
</protein>
<dbReference type="RefSeq" id="WP_010102292.1">
    <property type="nucleotide sequence ID" value="NZ_CP008726.1"/>
</dbReference>
<dbReference type="KEGG" id="bok:DM82_472"/>
<organism evidence="1 2">
    <name type="scientific">Burkholderia oklahomensis</name>
    <dbReference type="NCBI Taxonomy" id="342113"/>
    <lineage>
        <taxon>Bacteria</taxon>
        <taxon>Pseudomonadati</taxon>
        <taxon>Pseudomonadota</taxon>
        <taxon>Betaproteobacteria</taxon>
        <taxon>Burkholderiales</taxon>
        <taxon>Burkholderiaceae</taxon>
        <taxon>Burkholderia</taxon>
        <taxon>pseudomallei group</taxon>
    </lineage>
</organism>
<dbReference type="PROSITE" id="PS51257">
    <property type="entry name" value="PROKAR_LIPOPROTEIN"/>
    <property type="match status" value="1"/>
</dbReference>
<keyword evidence="1" id="KW-0449">Lipoprotein</keyword>
<keyword evidence="2" id="KW-1185">Reference proteome</keyword>
<gene>
    <name evidence="1" type="ORF">DM82_472</name>
</gene>
<dbReference type="Proteomes" id="UP000029424">
    <property type="component" value="Chromosome 1"/>
</dbReference>
<evidence type="ECO:0000313" key="1">
    <source>
        <dbReference type="EMBL" id="AIO65746.1"/>
    </source>
</evidence>
<name>A0AAI8FLQ5_9BURK</name>
<proteinExistence type="predicted"/>
<reference evidence="1 2" key="1">
    <citation type="submission" date="2014-06" db="EMBL/GenBank/DDBJ databases">
        <authorList>
            <person name="Bishop-Lilly K.A."/>
            <person name="Broomall S.M."/>
            <person name="Chain P.S."/>
            <person name="Chertkov O."/>
            <person name="Coyne S.R."/>
            <person name="Daligault H.E."/>
            <person name="Davenport K.W."/>
            <person name="Erkkila T."/>
            <person name="Frey K.G."/>
            <person name="Gibbons H.S."/>
            <person name="Gu W."/>
            <person name="Jaissle J."/>
            <person name="Johnson S.L."/>
            <person name="Koroleva G.I."/>
            <person name="Ladner J.T."/>
            <person name="Lo C.-C."/>
            <person name="Minogue T.D."/>
            <person name="Munk C."/>
            <person name="Palacios G.F."/>
            <person name="Redden C.L."/>
            <person name="Rosenzweig C.N."/>
            <person name="Scholz M.B."/>
            <person name="Teshima H."/>
            <person name="Xu Y."/>
        </authorList>
    </citation>
    <scope>NUCLEOTIDE SEQUENCE [LARGE SCALE GENOMIC DNA]</scope>
    <source>
        <strain evidence="1 2">EO147</strain>
    </source>
</reference>
<evidence type="ECO:0000313" key="2">
    <source>
        <dbReference type="Proteomes" id="UP000029424"/>
    </source>
</evidence>
<dbReference type="EMBL" id="CP008726">
    <property type="protein sequence ID" value="AIO65746.1"/>
    <property type="molecule type" value="Genomic_DNA"/>
</dbReference>
<sequence length="169" mass="17401">MSVNTRAALPLATALMLLAAAAIGLSGCGSVGAASGALAGAATGLVTANPAVGVGVGIAVQAATDEAVNRTMKQLHKNQQDAIAQAAGGLAVGETRAWQVRNRVPLENGEGEVRVTRAFQTPLALCKEFAFSVRDGARADWYLASTCQDARGWQWASAEPAVERWGNLQ</sequence>